<feature type="transmembrane region" description="Helical" evidence="1">
    <location>
        <begin position="12"/>
        <end position="33"/>
    </location>
</feature>
<feature type="transmembrane region" description="Helical" evidence="1">
    <location>
        <begin position="90"/>
        <end position="112"/>
    </location>
</feature>
<reference evidence="2" key="1">
    <citation type="journal article" date="2010" name="Nature">
        <title>The dynamic genome of Hydra.</title>
        <authorList>
            <person name="Chapman J.A."/>
            <person name="Kirkness E.F."/>
            <person name="Simakov O."/>
            <person name="Hampson S.E."/>
            <person name="Mitros T."/>
            <person name="Weinmaier T."/>
            <person name="Rattei T."/>
            <person name="Balasubramanian P.G."/>
            <person name="Borman J."/>
            <person name="Busam D."/>
            <person name="Disbennett K."/>
            <person name="Pfannkoch C."/>
            <person name="Sumin N."/>
            <person name="Sutton G."/>
            <person name="Viswanathan L."/>
            <person name="Walenz B."/>
            <person name="Goodstein D.M."/>
            <person name="Hellsten U."/>
            <person name="Kawashima T."/>
            <person name="Prochnik S.E."/>
            <person name="Putnam N.H."/>
            <person name="Shu S."/>
            <person name="Blumberg B."/>
            <person name="Dana C.E."/>
            <person name="Gee L."/>
            <person name="Kibler D.F."/>
            <person name="Law L."/>
            <person name="Lindgens D."/>
            <person name="Martinez D.E."/>
            <person name="Peng J."/>
            <person name="Wigge P.A."/>
            <person name="Bertulat B."/>
            <person name="Guder C."/>
            <person name="Nakamura Y."/>
            <person name="Ozbek S."/>
            <person name="Watanabe H."/>
            <person name="Khalturin K."/>
            <person name="Hemmrich G."/>
            <person name="Franke A."/>
            <person name="Augustin R."/>
            <person name="Fraune S."/>
            <person name="Hayakawa E."/>
            <person name="Hayakawa S."/>
            <person name="Hirose M."/>
            <person name="Hwang J."/>
            <person name="Ikeo K."/>
            <person name="Nishimiya-Fujisawa C."/>
            <person name="Ogura A."/>
            <person name="Takahashi T."/>
            <person name="Steinmetz P.R."/>
            <person name="Zhang X."/>
            <person name="Aufschnaiter R."/>
            <person name="Eder M.K."/>
            <person name="Gorny A.K."/>
            <person name="Salvenmoser W."/>
            <person name="Heimberg A.M."/>
            <person name="Wheeler B.M."/>
            <person name="Peterson K.J."/>
            <person name="Boettger A."/>
            <person name="Tischler P."/>
            <person name="Wolf A."/>
            <person name="Gojobori T."/>
            <person name="Remington K.A."/>
            <person name="Strausberg R.L."/>
            <person name="Venter J."/>
            <person name="Technau U."/>
            <person name="Hobmayer B."/>
            <person name="Bosch T.C."/>
            <person name="Holstein T.W."/>
            <person name="Fujisawa T."/>
            <person name="Bode H.R."/>
            <person name="David C.N."/>
            <person name="Rokhsar D.S."/>
            <person name="Steele R.E."/>
        </authorList>
    </citation>
    <scope>NUCLEOTIDE SEQUENCE</scope>
</reference>
<name>C9Y9U4_CURXX</name>
<accession>C9Y9U4</accession>
<organism evidence="2">
    <name type="scientific">Curvibacter symbiont subsp. Hydra magnipapillata</name>
    <dbReference type="NCBI Taxonomy" id="667019"/>
    <lineage>
        <taxon>Bacteria</taxon>
        <taxon>Pseudomonadati</taxon>
        <taxon>Pseudomonadota</taxon>
        <taxon>Betaproteobacteria</taxon>
        <taxon>Burkholderiales</taxon>
        <taxon>Comamonadaceae</taxon>
        <taxon>Curvibacter</taxon>
    </lineage>
</organism>
<gene>
    <name evidence="2" type="ORF">Csp_A08950</name>
</gene>
<keyword evidence="1" id="KW-0812">Transmembrane</keyword>
<keyword evidence="1" id="KW-0472">Membrane</keyword>
<evidence type="ECO:0000256" key="1">
    <source>
        <dbReference type="SAM" id="Phobius"/>
    </source>
</evidence>
<keyword evidence="1" id="KW-1133">Transmembrane helix</keyword>
<evidence type="ECO:0000313" key="2">
    <source>
        <dbReference type="EMBL" id="CBA28801.1"/>
    </source>
</evidence>
<feature type="transmembrane region" description="Helical" evidence="1">
    <location>
        <begin position="118"/>
        <end position="136"/>
    </location>
</feature>
<protein>
    <recommendedName>
        <fullName evidence="3">Sugar transporter</fullName>
    </recommendedName>
</protein>
<sequence>MSEDNAQRALPKWFWPVAILGLAWNIFGIIQFLPTVQGSVGSLMSNGMTKEQAELYVSLPSWMTVAFATGVFGGALGCLLLLLRSPWSRPVFAVSLVVYLVLYVGDITQGVFQSFGMGQVAILTTVVLIAAGLLWVSMRQIRRASW</sequence>
<evidence type="ECO:0008006" key="3">
    <source>
        <dbReference type="Google" id="ProtNLM"/>
    </source>
</evidence>
<proteinExistence type="predicted"/>
<feature type="transmembrane region" description="Helical" evidence="1">
    <location>
        <begin position="62"/>
        <end position="83"/>
    </location>
</feature>
<dbReference type="AlphaFoldDB" id="C9Y9U4"/>
<dbReference type="EMBL" id="FN543104">
    <property type="protein sequence ID" value="CBA28801.1"/>
    <property type="molecule type" value="Genomic_DNA"/>
</dbReference>